<keyword evidence="2" id="KW-1185">Reference proteome</keyword>
<sequence>PNNITKWLGCWCDAMIIVTKNSDHDELYFKWNGCFVRFIRILDFSTNSIFFARMSRLWESHSRLQSILELLPKWREDREPCEE</sequence>
<gene>
    <name evidence="1" type="ORF">PFISCL1PPCAC_5670</name>
</gene>
<comment type="caution">
    <text evidence="1">The sequence shown here is derived from an EMBL/GenBank/DDBJ whole genome shotgun (WGS) entry which is preliminary data.</text>
</comment>
<evidence type="ECO:0000313" key="1">
    <source>
        <dbReference type="EMBL" id="GMT14373.1"/>
    </source>
</evidence>
<protein>
    <submittedName>
        <fullName evidence="1">Uncharacterized protein</fullName>
    </submittedName>
</protein>
<reference evidence="1" key="1">
    <citation type="submission" date="2023-10" db="EMBL/GenBank/DDBJ databases">
        <title>Genome assembly of Pristionchus species.</title>
        <authorList>
            <person name="Yoshida K."/>
            <person name="Sommer R.J."/>
        </authorList>
    </citation>
    <scope>NUCLEOTIDE SEQUENCE</scope>
    <source>
        <strain evidence="1">RS5133</strain>
    </source>
</reference>
<proteinExistence type="predicted"/>
<feature type="non-terminal residue" evidence="1">
    <location>
        <position position="83"/>
    </location>
</feature>
<feature type="non-terminal residue" evidence="1">
    <location>
        <position position="1"/>
    </location>
</feature>
<organism evidence="1 2">
    <name type="scientific">Pristionchus fissidentatus</name>
    <dbReference type="NCBI Taxonomy" id="1538716"/>
    <lineage>
        <taxon>Eukaryota</taxon>
        <taxon>Metazoa</taxon>
        <taxon>Ecdysozoa</taxon>
        <taxon>Nematoda</taxon>
        <taxon>Chromadorea</taxon>
        <taxon>Rhabditida</taxon>
        <taxon>Rhabditina</taxon>
        <taxon>Diplogasteromorpha</taxon>
        <taxon>Diplogasteroidea</taxon>
        <taxon>Neodiplogasteridae</taxon>
        <taxon>Pristionchus</taxon>
    </lineage>
</organism>
<accession>A0AAV5V5F2</accession>
<dbReference type="AlphaFoldDB" id="A0AAV5V5F2"/>
<name>A0AAV5V5F2_9BILA</name>
<dbReference type="Proteomes" id="UP001432322">
    <property type="component" value="Unassembled WGS sequence"/>
</dbReference>
<dbReference type="EMBL" id="BTSY01000002">
    <property type="protein sequence ID" value="GMT14373.1"/>
    <property type="molecule type" value="Genomic_DNA"/>
</dbReference>
<evidence type="ECO:0000313" key="2">
    <source>
        <dbReference type="Proteomes" id="UP001432322"/>
    </source>
</evidence>